<protein>
    <submittedName>
        <fullName evidence="1">Uncharacterized protein</fullName>
    </submittedName>
</protein>
<sequence>MMLALDLILIEERRDRALASMARYQQQLAKSYNQRVQLRRYTLGELVLKKVLPAARNLVEGKLGLTGTTPIRSTQ</sequence>
<dbReference type="Proteomes" id="UP000593564">
    <property type="component" value="Unassembled WGS sequence"/>
</dbReference>
<reference evidence="1 2" key="2">
    <citation type="submission" date="2020-07" db="EMBL/GenBank/DDBJ databases">
        <title>Genome assembly of wild tea tree DASZ reveals pedigree and selection history of tea varieties.</title>
        <authorList>
            <person name="Zhang W."/>
        </authorList>
    </citation>
    <scope>NUCLEOTIDE SEQUENCE [LARGE SCALE GENOMIC DNA]</scope>
    <source>
        <strain evidence="2">cv. G240</strain>
        <tissue evidence="1">Leaf</tissue>
    </source>
</reference>
<comment type="caution">
    <text evidence="1">The sequence shown here is derived from an EMBL/GenBank/DDBJ whole genome shotgun (WGS) entry which is preliminary data.</text>
</comment>
<name>A0A7J7FXL6_CAMSI</name>
<organism evidence="1 2">
    <name type="scientific">Camellia sinensis</name>
    <name type="common">Tea plant</name>
    <name type="synonym">Thea sinensis</name>
    <dbReference type="NCBI Taxonomy" id="4442"/>
    <lineage>
        <taxon>Eukaryota</taxon>
        <taxon>Viridiplantae</taxon>
        <taxon>Streptophyta</taxon>
        <taxon>Embryophyta</taxon>
        <taxon>Tracheophyta</taxon>
        <taxon>Spermatophyta</taxon>
        <taxon>Magnoliopsida</taxon>
        <taxon>eudicotyledons</taxon>
        <taxon>Gunneridae</taxon>
        <taxon>Pentapetalae</taxon>
        <taxon>asterids</taxon>
        <taxon>Ericales</taxon>
        <taxon>Theaceae</taxon>
        <taxon>Camellia</taxon>
    </lineage>
</organism>
<gene>
    <name evidence="1" type="ORF">HYC85_028892</name>
</gene>
<accession>A0A7J7FXL6</accession>
<dbReference type="EMBL" id="JACBKZ010000014">
    <property type="protein sequence ID" value="KAF5932721.1"/>
    <property type="molecule type" value="Genomic_DNA"/>
</dbReference>
<evidence type="ECO:0000313" key="2">
    <source>
        <dbReference type="Proteomes" id="UP000593564"/>
    </source>
</evidence>
<keyword evidence="2" id="KW-1185">Reference proteome</keyword>
<evidence type="ECO:0000313" key="1">
    <source>
        <dbReference type="EMBL" id="KAF5932721.1"/>
    </source>
</evidence>
<dbReference type="AlphaFoldDB" id="A0A7J7FXL6"/>
<proteinExistence type="predicted"/>
<reference evidence="2" key="1">
    <citation type="journal article" date="2020" name="Nat. Commun.">
        <title>Genome assembly of wild tea tree DASZ reveals pedigree and selection history of tea varieties.</title>
        <authorList>
            <person name="Zhang W."/>
            <person name="Zhang Y."/>
            <person name="Qiu H."/>
            <person name="Guo Y."/>
            <person name="Wan H."/>
            <person name="Zhang X."/>
            <person name="Scossa F."/>
            <person name="Alseekh S."/>
            <person name="Zhang Q."/>
            <person name="Wang P."/>
            <person name="Xu L."/>
            <person name="Schmidt M.H."/>
            <person name="Jia X."/>
            <person name="Li D."/>
            <person name="Zhu A."/>
            <person name="Guo F."/>
            <person name="Chen W."/>
            <person name="Ni D."/>
            <person name="Usadel B."/>
            <person name="Fernie A.R."/>
            <person name="Wen W."/>
        </authorList>
    </citation>
    <scope>NUCLEOTIDE SEQUENCE [LARGE SCALE GENOMIC DNA]</scope>
    <source>
        <strain evidence="2">cv. G240</strain>
    </source>
</reference>